<keyword evidence="1" id="KW-0812">Transmembrane</keyword>
<organism evidence="2 3">
    <name type="scientific">Ramalina farinacea</name>
    <dbReference type="NCBI Taxonomy" id="258253"/>
    <lineage>
        <taxon>Eukaryota</taxon>
        <taxon>Fungi</taxon>
        <taxon>Dikarya</taxon>
        <taxon>Ascomycota</taxon>
        <taxon>Pezizomycotina</taxon>
        <taxon>Lecanoromycetes</taxon>
        <taxon>OSLEUM clade</taxon>
        <taxon>Lecanoromycetidae</taxon>
        <taxon>Lecanorales</taxon>
        <taxon>Lecanorineae</taxon>
        <taxon>Ramalinaceae</taxon>
        <taxon>Ramalina</taxon>
    </lineage>
</organism>
<proteinExistence type="predicted"/>
<evidence type="ECO:0000313" key="3">
    <source>
        <dbReference type="Proteomes" id="UP001161017"/>
    </source>
</evidence>
<keyword evidence="1" id="KW-0472">Membrane</keyword>
<keyword evidence="1" id="KW-1133">Transmembrane helix</keyword>
<evidence type="ECO:0000313" key="2">
    <source>
        <dbReference type="EMBL" id="MDI1492726.1"/>
    </source>
</evidence>
<gene>
    <name evidence="2" type="ORF">OHK93_004508</name>
</gene>
<protein>
    <submittedName>
        <fullName evidence="2">Uncharacterized protein</fullName>
    </submittedName>
</protein>
<evidence type="ECO:0000256" key="1">
    <source>
        <dbReference type="SAM" id="Phobius"/>
    </source>
</evidence>
<comment type="caution">
    <text evidence="2">The sequence shown here is derived from an EMBL/GenBank/DDBJ whole genome shotgun (WGS) entry which is preliminary data.</text>
</comment>
<dbReference type="EMBL" id="JAPUFD010000021">
    <property type="protein sequence ID" value="MDI1492726.1"/>
    <property type="molecule type" value="Genomic_DNA"/>
</dbReference>
<accession>A0AA43QU76</accession>
<sequence length="194" mass="20921">MIVSILLALTYPGGRQGDTLFPGSASVQGLFDGGDRLTILLPLTMMFVFSATNVMYVAPKTISTMWKLQLGALAACLGPELRTLEVHADDEDQNPSARRNFVVIWLPSRKTMAGSILVCDATSNHHARDTKVTANGVPESVRDRKTIQKDGSKSPELKALTNKFLIYHGASYGCNMATVATSVCYALCVAVRGL</sequence>
<reference evidence="2" key="1">
    <citation type="journal article" date="2023" name="Genome Biol. Evol.">
        <title>First Whole Genome Sequence and Flow Cytometry Genome Size Data for the Lichen-Forming Fungus Ramalina farinacea (Ascomycota).</title>
        <authorList>
            <person name="Llewellyn T."/>
            <person name="Mian S."/>
            <person name="Hill R."/>
            <person name="Leitch I.J."/>
            <person name="Gaya E."/>
        </authorList>
    </citation>
    <scope>NUCLEOTIDE SEQUENCE</scope>
    <source>
        <strain evidence="2">LIQ254RAFAR</strain>
    </source>
</reference>
<name>A0AA43QU76_9LECA</name>
<keyword evidence="3" id="KW-1185">Reference proteome</keyword>
<feature type="transmembrane region" description="Helical" evidence="1">
    <location>
        <begin position="39"/>
        <end position="58"/>
    </location>
</feature>
<dbReference type="Proteomes" id="UP001161017">
    <property type="component" value="Unassembled WGS sequence"/>
</dbReference>
<dbReference type="AlphaFoldDB" id="A0AA43QU76"/>